<dbReference type="InterPro" id="IPR011717">
    <property type="entry name" value="TPR-4"/>
</dbReference>
<keyword evidence="3" id="KW-0418">Kinase</keyword>
<keyword evidence="2 5" id="KW-0547">Nucleotide-binding</keyword>
<evidence type="ECO:0000256" key="5">
    <source>
        <dbReference type="PROSITE-ProRule" id="PRU10141"/>
    </source>
</evidence>
<dbReference type="SMART" id="SM00220">
    <property type="entry name" value="S_TKc"/>
    <property type="match status" value="1"/>
</dbReference>
<keyword evidence="10" id="KW-1185">Reference proteome</keyword>
<feature type="transmembrane region" description="Helical" evidence="7">
    <location>
        <begin position="425"/>
        <end position="448"/>
    </location>
</feature>
<dbReference type="GO" id="GO:0042802">
    <property type="term" value="F:identical protein binding"/>
    <property type="evidence" value="ECO:0007669"/>
    <property type="project" value="InterPro"/>
</dbReference>
<dbReference type="PANTHER" id="PTHR43289">
    <property type="entry name" value="MITOGEN-ACTIVATED PROTEIN KINASE KINASE KINASE 20-RELATED"/>
    <property type="match status" value="1"/>
</dbReference>
<proteinExistence type="predicted"/>
<dbReference type="Gene3D" id="1.10.510.10">
    <property type="entry name" value="Transferase(Phosphotransferase) domain 1"/>
    <property type="match status" value="1"/>
</dbReference>
<dbReference type="Gene3D" id="1.25.40.10">
    <property type="entry name" value="Tetratricopeptide repeat domain"/>
    <property type="match status" value="3"/>
</dbReference>
<evidence type="ECO:0000256" key="1">
    <source>
        <dbReference type="ARBA" id="ARBA00022679"/>
    </source>
</evidence>
<dbReference type="RefSeq" id="WP_237381644.1">
    <property type="nucleotide sequence ID" value="NZ_CP071793.1"/>
</dbReference>
<dbReference type="InterPro" id="IPR008271">
    <property type="entry name" value="Ser/Thr_kinase_AS"/>
</dbReference>
<dbReference type="PROSITE" id="PS00107">
    <property type="entry name" value="PROTEIN_KINASE_ATP"/>
    <property type="match status" value="1"/>
</dbReference>
<evidence type="ECO:0000256" key="4">
    <source>
        <dbReference type="ARBA" id="ARBA00022840"/>
    </source>
</evidence>
<dbReference type="CDD" id="cd14014">
    <property type="entry name" value="STKc_PknB_like"/>
    <property type="match status" value="1"/>
</dbReference>
<evidence type="ECO:0000256" key="2">
    <source>
        <dbReference type="ARBA" id="ARBA00022741"/>
    </source>
</evidence>
<organism evidence="9 10">
    <name type="scientific">Sulfidibacter corallicola</name>
    <dbReference type="NCBI Taxonomy" id="2818388"/>
    <lineage>
        <taxon>Bacteria</taxon>
        <taxon>Pseudomonadati</taxon>
        <taxon>Acidobacteriota</taxon>
        <taxon>Holophagae</taxon>
        <taxon>Acanthopleuribacterales</taxon>
        <taxon>Acanthopleuribacteraceae</taxon>
        <taxon>Sulfidibacter</taxon>
    </lineage>
</organism>
<dbReference type="Pfam" id="PF07721">
    <property type="entry name" value="TPR_4"/>
    <property type="match status" value="1"/>
</dbReference>
<dbReference type="SUPFAM" id="SSF56112">
    <property type="entry name" value="Protein kinase-like (PK-like)"/>
    <property type="match status" value="1"/>
</dbReference>
<accession>A0A8A4TYA9</accession>
<evidence type="ECO:0000256" key="6">
    <source>
        <dbReference type="SAM" id="MobiDB-lite"/>
    </source>
</evidence>
<dbReference type="EMBL" id="CP071793">
    <property type="protein sequence ID" value="QTD51515.1"/>
    <property type="molecule type" value="Genomic_DNA"/>
</dbReference>
<gene>
    <name evidence="9" type="ORF">J3U87_03520</name>
</gene>
<dbReference type="PROSITE" id="PS50011">
    <property type="entry name" value="PROTEIN_KINASE_DOM"/>
    <property type="match status" value="1"/>
</dbReference>
<dbReference type="SMART" id="SM00028">
    <property type="entry name" value="TPR"/>
    <property type="match status" value="3"/>
</dbReference>
<dbReference type="GO" id="GO:0005524">
    <property type="term" value="F:ATP binding"/>
    <property type="evidence" value="ECO:0007669"/>
    <property type="project" value="UniProtKB-UniRule"/>
</dbReference>
<dbReference type="Pfam" id="PF13374">
    <property type="entry name" value="TPR_10"/>
    <property type="match status" value="1"/>
</dbReference>
<feature type="binding site" evidence="5">
    <location>
        <position position="128"/>
    </location>
    <ligand>
        <name>ATP</name>
        <dbReference type="ChEBI" id="CHEBI:30616"/>
    </ligand>
</feature>
<dbReference type="AlphaFoldDB" id="A0A8A4TYA9"/>
<dbReference type="Pfam" id="PF00069">
    <property type="entry name" value="Pkinase"/>
    <property type="match status" value="1"/>
</dbReference>
<keyword evidence="7" id="KW-1133">Transmembrane helix</keyword>
<dbReference type="Proteomes" id="UP000663929">
    <property type="component" value="Chromosome"/>
</dbReference>
<protein>
    <submittedName>
        <fullName evidence="9">Tetratricopeptide repeat protein</fullName>
    </submittedName>
</protein>
<keyword evidence="7" id="KW-0812">Transmembrane</keyword>
<dbReference type="InterPro" id="IPR011990">
    <property type="entry name" value="TPR-like_helical_dom_sf"/>
</dbReference>
<dbReference type="PROSITE" id="PS00108">
    <property type="entry name" value="PROTEIN_KINASE_ST"/>
    <property type="match status" value="1"/>
</dbReference>
<keyword evidence="1" id="KW-0808">Transferase</keyword>
<feature type="region of interest" description="Disordered" evidence="6">
    <location>
        <begin position="996"/>
        <end position="1027"/>
    </location>
</feature>
<name>A0A8A4TYA9_SULCO</name>
<keyword evidence="4 5" id="KW-0067">ATP-binding</keyword>
<feature type="region of interest" description="Disordered" evidence="6">
    <location>
        <begin position="1"/>
        <end position="20"/>
    </location>
</feature>
<sequence length="1027" mass="115832">MGKEVKNKEREKSTRAGQLDRDRLKELFAQGMEMGPQERQALIANEKQVCPQIARELASLLTAADASESFLEEGTIGKHLQWLNAHNCEQDCATIPGIELIRCIGEGGMGRVFEAQQLQPVKRRIAVKVVKAGFGPRAQEVRARFESERQTLALMNHPHVAQIYGGGQTESGSPYLLMEYVEGVPITEYCDRHRLGLHDRLELFFQVCRGMQHAHQKGIIHRDLKPANVLITLRDNQPVSKIIDFGIAKTLGNAPYESGPNQPGKFFLGTPLYMSPEQADTDSEDVDTRTDVYGLGVILYELLTGQLPFSTDWSAETTCQELIRIVRNKEPRVPTRLLTGIEATEMGAIAQDRGQPTPKALIRALQGDLNAILVKALANDRERRYDTVSGLVEDLSAHLGHRPVLAHAPGRTYQFGKFMRRNKSIIGAMSLIIMALTTGLAVSTLSWWRVSRAQHMADLEAEKATELSLFLINMLKSAKSDPTNGDIRMLSVLQRASMQLSLDEFQLKPEVLGTLHHTLGGTYRALGQLEQSEYHLKRAIEVRRERLGKHHRETLESKVGLGSVYLMHGYQNQALDLLQEACVEAKLHLQTDDPLTLEATQWLGNCYQQQGNIFRAETLHRQVLKGYVDHFGENHLHTLRAKRILAATLITAQQFDEAESLLLDVYRLEKTRLPGDHPNNLSSLRLLARVAGQKGEYARAEPINQHLMDMYREFYGESHQDTLQQMLINAQSHLVQGRLREAEALYKQAYQNSLRSFGPNHLQTQVAAAPLTVVWSFLGKHAEAEDLARDRGRVAREAFGDNHPLTLTFHDALGYALAAQGKHDEADRVLHHSLQAANRKMGEENMVSISLRDDLVFLYLEQNHLEKAHSLAKENLDLIRASHPHANTQHLQVMVRLADVHMRRGDLEDARALYEKVWQIAQEELPENSFFRAEYGAKLARCLAEQGRFNEAEHLYHATLPRMKELEHPNLNETEQEWLNHLEGHQKQMTIAKEDWVPPETGGLPAPEQEKKVVGESPARSVTSFTP</sequence>
<evidence type="ECO:0000256" key="3">
    <source>
        <dbReference type="ARBA" id="ARBA00022777"/>
    </source>
</evidence>
<dbReference type="InterPro" id="IPR017441">
    <property type="entry name" value="Protein_kinase_ATP_BS"/>
</dbReference>
<keyword evidence="7" id="KW-0472">Membrane</keyword>
<dbReference type="KEGG" id="scor:J3U87_03520"/>
<evidence type="ECO:0000313" key="10">
    <source>
        <dbReference type="Proteomes" id="UP000663929"/>
    </source>
</evidence>
<evidence type="ECO:0000259" key="8">
    <source>
        <dbReference type="PROSITE" id="PS50011"/>
    </source>
</evidence>
<dbReference type="Pfam" id="PF13424">
    <property type="entry name" value="TPR_12"/>
    <property type="match status" value="3"/>
</dbReference>
<reference evidence="9" key="1">
    <citation type="submission" date="2021-03" db="EMBL/GenBank/DDBJ databases">
        <title>Acanthopleuribacteraceae sp. M133.</title>
        <authorList>
            <person name="Wang G."/>
        </authorList>
    </citation>
    <scope>NUCLEOTIDE SEQUENCE</scope>
    <source>
        <strain evidence="9">M133</strain>
    </source>
</reference>
<dbReference type="InterPro" id="IPR019734">
    <property type="entry name" value="TPR_rpt"/>
</dbReference>
<dbReference type="InterPro" id="IPR011009">
    <property type="entry name" value="Kinase-like_dom_sf"/>
</dbReference>
<dbReference type="SUPFAM" id="SSF48452">
    <property type="entry name" value="TPR-like"/>
    <property type="match status" value="3"/>
</dbReference>
<dbReference type="GO" id="GO:0004674">
    <property type="term" value="F:protein serine/threonine kinase activity"/>
    <property type="evidence" value="ECO:0007669"/>
    <property type="project" value="TreeGrafter"/>
</dbReference>
<dbReference type="Gene3D" id="3.30.200.20">
    <property type="entry name" value="Phosphorylase Kinase, domain 1"/>
    <property type="match status" value="1"/>
</dbReference>
<dbReference type="InterPro" id="IPR000719">
    <property type="entry name" value="Prot_kinase_dom"/>
</dbReference>
<dbReference type="PANTHER" id="PTHR43289:SF6">
    <property type="entry name" value="SERINE_THREONINE-PROTEIN KINASE NEKL-3"/>
    <property type="match status" value="1"/>
</dbReference>
<evidence type="ECO:0000256" key="7">
    <source>
        <dbReference type="SAM" id="Phobius"/>
    </source>
</evidence>
<feature type="domain" description="Protein kinase" evidence="8">
    <location>
        <begin position="98"/>
        <end position="405"/>
    </location>
</feature>
<evidence type="ECO:0000313" key="9">
    <source>
        <dbReference type="EMBL" id="QTD51515.1"/>
    </source>
</evidence>